<organism evidence="4 5">
    <name type="scientific">Vitis vinifera</name>
    <name type="common">Grape</name>
    <dbReference type="NCBI Taxonomy" id="29760"/>
    <lineage>
        <taxon>Eukaryota</taxon>
        <taxon>Viridiplantae</taxon>
        <taxon>Streptophyta</taxon>
        <taxon>Embryophyta</taxon>
        <taxon>Tracheophyta</taxon>
        <taxon>Spermatophyta</taxon>
        <taxon>Magnoliopsida</taxon>
        <taxon>eudicotyledons</taxon>
        <taxon>Gunneridae</taxon>
        <taxon>Pentapetalae</taxon>
        <taxon>rosids</taxon>
        <taxon>Vitales</taxon>
        <taxon>Vitaceae</taxon>
        <taxon>Viteae</taxon>
        <taxon>Vitis</taxon>
    </lineage>
</organism>
<dbReference type="GO" id="GO:0016020">
    <property type="term" value="C:membrane"/>
    <property type="evidence" value="ECO:0007669"/>
    <property type="project" value="UniProtKB-SubCell"/>
</dbReference>
<dbReference type="Gramene" id="Vitis12g00608.t01">
    <property type="protein sequence ID" value="Vitis12g00608.t01.CDS"/>
    <property type="gene ID" value="Vitis12g00608"/>
</dbReference>
<protein>
    <submittedName>
        <fullName evidence="4">NDR1/HIN1-like protein 6</fullName>
    </submittedName>
</protein>
<dbReference type="PANTHER" id="PTHR31234:SF72">
    <property type="entry name" value="NDR1_HIN1-LIKE PROTEIN 6"/>
    <property type="match status" value="1"/>
</dbReference>
<keyword evidence="2 3" id="KW-0472">Membrane</keyword>
<dbReference type="OrthoDB" id="778052at2759"/>
<dbReference type="GO" id="GO:0098542">
    <property type="term" value="P:defense response to other organism"/>
    <property type="evidence" value="ECO:0007669"/>
    <property type="project" value="InterPro"/>
</dbReference>
<comment type="subcellular location">
    <subcellularLocation>
        <location evidence="1">Membrane</location>
    </subcellularLocation>
</comment>
<dbReference type="EMBL" id="QGNW01000041">
    <property type="protein sequence ID" value="RVX08461.1"/>
    <property type="molecule type" value="Genomic_DNA"/>
</dbReference>
<feature type="transmembrane region" description="Helical" evidence="3">
    <location>
        <begin position="45"/>
        <end position="68"/>
    </location>
</feature>
<dbReference type="Proteomes" id="UP000288805">
    <property type="component" value="Unassembled WGS sequence"/>
</dbReference>
<dbReference type="KEGG" id="vvi:104880896"/>
<evidence type="ECO:0000256" key="3">
    <source>
        <dbReference type="SAM" id="Phobius"/>
    </source>
</evidence>
<reference evidence="4 5" key="1">
    <citation type="journal article" date="2018" name="PLoS Genet.">
        <title>Population sequencing reveals clonal diversity and ancestral inbreeding in the grapevine cultivar Chardonnay.</title>
        <authorList>
            <person name="Roach M.J."/>
            <person name="Johnson D.L."/>
            <person name="Bohlmann J."/>
            <person name="van Vuuren H.J."/>
            <person name="Jones S.J."/>
            <person name="Pretorius I.S."/>
            <person name="Schmidt S.A."/>
            <person name="Borneman A.R."/>
        </authorList>
    </citation>
    <scope>NUCLEOTIDE SEQUENCE [LARGE SCALE GENOMIC DNA]</scope>
    <source>
        <strain evidence="5">cv. Chardonnay</strain>
        <tissue evidence="4">Leaf</tissue>
    </source>
</reference>
<proteinExistence type="predicted"/>
<evidence type="ECO:0000256" key="2">
    <source>
        <dbReference type="ARBA" id="ARBA00023136"/>
    </source>
</evidence>
<keyword evidence="3" id="KW-1133">Transmembrane helix</keyword>
<accession>A0A438JHN3</accession>
<dbReference type="InterPro" id="IPR044839">
    <property type="entry name" value="NDR1-like"/>
</dbReference>
<comment type="caution">
    <text evidence="4">The sequence shown here is derived from an EMBL/GenBank/DDBJ whole genome shotgun (WGS) entry which is preliminary data.</text>
</comment>
<evidence type="ECO:0000313" key="5">
    <source>
        <dbReference type="Proteomes" id="UP000288805"/>
    </source>
</evidence>
<keyword evidence="3" id="KW-0812">Transmembrane</keyword>
<name>A0A438JHN3_VITVI</name>
<dbReference type="PANTHER" id="PTHR31234">
    <property type="entry name" value="LATE EMBRYOGENESIS ABUNDANT (LEA) HYDROXYPROLINE-RICH GLYCOPROTEIN FAMILY"/>
    <property type="match status" value="1"/>
</dbReference>
<sequence length="231" mass="25974">MANSMPPQKYAMLEQQSSLHPPPYRRNVPRYHSGHHKSGGGCLKCICCCYCFLIILIFLLAGITFYFYTVFQPKVPSYQVEHLDVKAFDMQMDFSLNTEFLVTVKADNPNQHIGFIYGKDSSAIVMYSDSQLCSGRLPAFQQGPKNITLMKVVMKGKSEFGSGLQQALIENRENGKIPLLIKVVVPVRVVVGSVQMRQFKVLVNCSLVIDNLAPKKKVRILSTKYAISVLF</sequence>
<gene>
    <name evidence="4" type="primary">NHL6_3</name>
    <name evidence="4" type="ORF">CK203_014052</name>
</gene>
<dbReference type="AlphaFoldDB" id="A0A438JHN3"/>
<evidence type="ECO:0000313" key="4">
    <source>
        <dbReference type="EMBL" id="RVX08461.1"/>
    </source>
</evidence>
<evidence type="ECO:0000256" key="1">
    <source>
        <dbReference type="ARBA" id="ARBA00004370"/>
    </source>
</evidence>